<dbReference type="InterPro" id="IPR050341">
    <property type="entry name" value="PP1_catalytic_subunit"/>
</dbReference>
<evidence type="ECO:0000313" key="4">
    <source>
        <dbReference type="Proteomes" id="UP000095280"/>
    </source>
</evidence>
<dbReference type="InterPro" id="IPR006186">
    <property type="entry name" value="Ser/Thr-sp_prot-phosphatase"/>
</dbReference>
<feature type="domain" description="Serine/threonine specific protein phosphatases" evidence="3">
    <location>
        <begin position="207"/>
        <end position="212"/>
    </location>
</feature>
<evidence type="ECO:0000256" key="1">
    <source>
        <dbReference type="RuleBase" id="RU004273"/>
    </source>
</evidence>
<dbReference type="Pfam" id="PF00149">
    <property type="entry name" value="Metallophos"/>
    <property type="match status" value="1"/>
</dbReference>
<sequence>MSDGSEKGKGKGAGKKKAGGTEGLGRSSMQKNGDGTLVMPRFYDLLPTANLRKEMNNYLDLDVLFMKLKYNQFYNRATDNAVKTGKSKPENVGFEGRPLTIVWDDDTREDNKLNGYRIIALLMAVRYCLVQHMACEECEGPAFVFTDLHGQHSDQLRWFFLFGGPEQQNVYNYVICGDSVDRGPRQMETTLLLLYYKLRYPTRMFFLKGNHEDFDMHEHYGFMDEVRNRCSENAGNNAALYDLSFNNMYYMFVHVFDYLPSVCILDRKIYCVHGGISPILTMCHTCRAGTGKSRIVDICEIPDHMSSSQTVDYLIDLINTRVKNPSEIGDAYVKDKEVLRDVISTKTFETYGFLLSDLLWSDPSVVKGTTGPNDQKWHQSKGWIFNNDRKISYIFGTNVIEKFLNSWQLNLIIRGHDVRMTGYEWHYKKNLITAFSAPGYTGKSNKGCVAMVSVKRDDDTKRKVRVDPIVLDKITRVNN</sequence>
<protein>
    <recommendedName>
        <fullName evidence="1">Serine/threonine-protein phosphatase</fullName>
        <ecNumber evidence="1">3.1.3.16</ecNumber>
    </recommendedName>
</protein>
<dbReference type="GO" id="GO:0005634">
    <property type="term" value="C:nucleus"/>
    <property type="evidence" value="ECO:0007669"/>
    <property type="project" value="TreeGrafter"/>
</dbReference>
<comment type="similarity">
    <text evidence="1">Belongs to the PPP phosphatase family.</text>
</comment>
<proteinExistence type="inferred from homology"/>
<feature type="region of interest" description="Disordered" evidence="2">
    <location>
        <begin position="1"/>
        <end position="33"/>
    </location>
</feature>
<dbReference type="STRING" id="282301.A0A1I8HIK0"/>
<dbReference type="SMART" id="SM00156">
    <property type="entry name" value="PP2Ac"/>
    <property type="match status" value="1"/>
</dbReference>
<accession>A0A1I8HIK0</accession>
<evidence type="ECO:0000313" key="5">
    <source>
        <dbReference type="WBParaSite" id="maker-uti_cns_0002516-snap-gene-0.5-mRNA-1"/>
    </source>
</evidence>
<dbReference type="SUPFAM" id="SSF56300">
    <property type="entry name" value="Metallo-dependent phosphatases"/>
    <property type="match status" value="1"/>
</dbReference>
<dbReference type="WBParaSite" id="maker-uti_cns_0004055-snap-gene-0.2-mRNA-1">
    <property type="protein sequence ID" value="maker-uti_cns_0004055-snap-gene-0.2-mRNA-1"/>
    <property type="gene ID" value="maker-uti_cns_0004055-snap-gene-0.2"/>
</dbReference>
<reference evidence="5 6" key="1">
    <citation type="submission" date="2016-11" db="UniProtKB">
        <authorList>
            <consortium name="WormBaseParasite"/>
        </authorList>
    </citation>
    <scope>IDENTIFICATION</scope>
</reference>
<evidence type="ECO:0000259" key="3">
    <source>
        <dbReference type="PROSITE" id="PS00125"/>
    </source>
</evidence>
<dbReference type="WBParaSite" id="maker-uti_cns_0002516-snap-gene-0.5-mRNA-1">
    <property type="protein sequence ID" value="maker-uti_cns_0002516-snap-gene-0.5-mRNA-1"/>
    <property type="gene ID" value="maker-uti_cns_0002516-snap-gene-0.5"/>
</dbReference>
<dbReference type="GO" id="GO:0005737">
    <property type="term" value="C:cytoplasm"/>
    <property type="evidence" value="ECO:0007669"/>
    <property type="project" value="TreeGrafter"/>
</dbReference>
<dbReference type="Proteomes" id="UP000095280">
    <property type="component" value="Unplaced"/>
</dbReference>
<dbReference type="InterPro" id="IPR029052">
    <property type="entry name" value="Metallo-depent_PP-like"/>
</dbReference>
<dbReference type="PROSITE" id="PS00125">
    <property type="entry name" value="SER_THR_PHOSPHATASE"/>
    <property type="match status" value="1"/>
</dbReference>
<evidence type="ECO:0000313" key="7">
    <source>
        <dbReference type="WBParaSite" id="maker-uti_cns_0006196-snap-gene-0.15-mRNA-1"/>
    </source>
</evidence>
<evidence type="ECO:0000313" key="6">
    <source>
        <dbReference type="WBParaSite" id="maker-uti_cns_0003162-snap-gene-0.3-mRNA-1"/>
    </source>
</evidence>
<dbReference type="Gene3D" id="3.60.21.10">
    <property type="match status" value="1"/>
</dbReference>
<name>A0A1I8HIK0_9PLAT</name>
<comment type="catalytic activity">
    <reaction evidence="1">
        <text>O-phospho-L-threonyl-[protein] + H2O = L-threonyl-[protein] + phosphate</text>
        <dbReference type="Rhea" id="RHEA:47004"/>
        <dbReference type="Rhea" id="RHEA-COMP:11060"/>
        <dbReference type="Rhea" id="RHEA-COMP:11605"/>
        <dbReference type="ChEBI" id="CHEBI:15377"/>
        <dbReference type="ChEBI" id="CHEBI:30013"/>
        <dbReference type="ChEBI" id="CHEBI:43474"/>
        <dbReference type="ChEBI" id="CHEBI:61977"/>
        <dbReference type="EC" id="3.1.3.16"/>
    </reaction>
</comment>
<dbReference type="PANTHER" id="PTHR11668:SF491">
    <property type="entry name" value="SERINE_THREONINE-PROTEIN PHOSPHATASE"/>
    <property type="match status" value="1"/>
</dbReference>
<dbReference type="EC" id="3.1.3.16" evidence="1"/>
<dbReference type="GO" id="GO:0004722">
    <property type="term" value="F:protein serine/threonine phosphatase activity"/>
    <property type="evidence" value="ECO:0007669"/>
    <property type="project" value="UniProtKB-EC"/>
</dbReference>
<keyword evidence="1" id="KW-0378">Hydrolase</keyword>
<dbReference type="AlphaFoldDB" id="A0A1I8HIK0"/>
<organism evidence="4 7">
    <name type="scientific">Macrostomum lignano</name>
    <dbReference type="NCBI Taxonomy" id="282301"/>
    <lineage>
        <taxon>Eukaryota</taxon>
        <taxon>Metazoa</taxon>
        <taxon>Spiralia</taxon>
        <taxon>Lophotrochozoa</taxon>
        <taxon>Platyhelminthes</taxon>
        <taxon>Rhabditophora</taxon>
        <taxon>Macrostomorpha</taxon>
        <taxon>Macrostomida</taxon>
        <taxon>Macrostomidae</taxon>
        <taxon>Macrostomum</taxon>
    </lineage>
</organism>
<keyword evidence="4" id="KW-1185">Reference proteome</keyword>
<dbReference type="InterPro" id="IPR004843">
    <property type="entry name" value="Calcineurin-like_PHP"/>
</dbReference>
<dbReference type="WBParaSite" id="maker-uti_cns_0003162-snap-gene-0.3-mRNA-1">
    <property type="protein sequence ID" value="maker-uti_cns_0003162-snap-gene-0.3-mRNA-1"/>
    <property type="gene ID" value="maker-uti_cns_0003162-snap-gene-0.3"/>
</dbReference>
<evidence type="ECO:0000256" key="2">
    <source>
        <dbReference type="SAM" id="MobiDB-lite"/>
    </source>
</evidence>
<dbReference type="PANTHER" id="PTHR11668">
    <property type="entry name" value="SERINE/THREONINE PROTEIN PHOSPHATASE"/>
    <property type="match status" value="1"/>
</dbReference>
<dbReference type="WBParaSite" id="maker-uti_cns_0006196-snap-gene-0.15-mRNA-1">
    <property type="protein sequence ID" value="maker-uti_cns_0006196-snap-gene-0.15-mRNA-1"/>
    <property type="gene ID" value="maker-uti_cns_0006196-snap-gene-0.15"/>
</dbReference>
<dbReference type="PRINTS" id="PR00114">
    <property type="entry name" value="STPHPHTASE"/>
</dbReference>